<dbReference type="EMBL" id="KV417684">
    <property type="protein sequence ID" value="KZP10224.1"/>
    <property type="molecule type" value="Genomic_DNA"/>
</dbReference>
<accession>A0A165Z4R1</accession>
<proteinExistence type="predicted"/>
<protein>
    <submittedName>
        <fullName evidence="2">Uncharacterized protein</fullName>
    </submittedName>
</protein>
<feature type="region of interest" description="Disordered" evidence="1">
    <location>
        <begin position="87"/>
        <end position="118"/>
    </location>
</feature>
<reference evidence="2 3" key="1">
    <citation type="journal article" date="2016" name="Mol. Biol. Evol.">
        <title>Comparative Genomics of Early-Diverging Mushroom-Forming Fungi Provides Insights into the Origins of Lignocellulose Decay Capabilities.</title>
        <authorList>
            <person name="Nagy L.G."/>
            <person name="Riley R."/>
            <person name="Tritt A."/>
            <person name="Adam C."/>
            <person name="Daum C."/>
            <person name="Floudas D."/>
            <person name="Sun H."/>
            <person name="Yadav J.S."/>
            <person name="Pangilinan J."/>
            <person name="Larsson K.H."/>
            <person name="Matsuura K."/>
            <person name="Barry K."/>
            <person name="Labutti K."/>
            <person name="Kuo R."/>
            <person name="Ohm R.A."/>
            <person name="Bhattacharya S.S."/>
            <person name="Shirouzu T."/>
            <person name="Yoshinaga Y."/>
            <person name="Martin F.M."/>
            <person name="Grigoriev I.V."/>
            <person name="Hibbett D.S."/>
        </authorList>
    </citation>
    <scope>NUCLEOTIDE SEQUENCE [LARGE SCALE GENOMIC DNA]</scope>
    <source>
        <strain evidence="2 3">CBS 109695</strain>
    </source>
</reference>
<feature type="region of interest" description="Disordered" evidence="1">
    <location>
        <begin position="1"/>
        <end position="73"/>
    </location>
</feature>
<dbReference type="Proteomes" id="UP000076532">
    <property type="component" value="Unassembled WGS sequence"/>
</dbReference>
<gene>
    <name evidence="2" type="ORF">FIBSPDRAFT_899914</name>
</gene>
<organism evidence="2 3">
    <name type="scientific">Athelia psychrophila</name>
    <dbReference type="NCBI Taxonomy" id="1759441"/>
    <lineage>
        <taxon>Eukaryota</taxon>
        <taxon>Fungi</taxon>
        <taxon>Dikarya</taxon>
        <taxon>Basidiomycota</taxon>
        <taxon>Agaricomycotina</taxon>
        <taxon>Agaricomycetes</taxon>
        <taxon>Agaricomycetidae</taxon>
        <taxon>Atheliales</taxon>
        <taxon>Atheliaceae</taxon>
        <taxon>Athelia</taxon>
    </lineage>
</organism>
<evidence type="ECO:0000313" key="3">
    <source>
        <dbReference type="Proteomes" id="UP000076532"/>
    </source>
</evidence>
<name>A0A165Z4R1_9AGAM</name>
<evidence type="ECO:0000256" key="1">
    <source>
        <dbReference type="SAM" id="MobiDB-lite"/>
    </source>
</evidence>
<keyword evidence="3" id="KW-1185">Reference proteome</keyword>
<evidence type="ECO:0000313" key="2">
    <source>
        <dbReference type="EMBL" id="KZP10224.1"/>
    </source>
</evidence>
<sequence length="161" mass="17666">MSWNNLDKPTGSPRRDRRLSPESSLNQDDRNQVSVRPLNSEHLYLARPTVATNTPRPAGSGTPRRRDNDGGRVAYRTNSEPQILAPTVINSSSSPIAAEPPGMRTDTPHNAGVLHPVGSSHPLASTLSILSPVSTIQSNVRIPLGDNLTFSHWQSRRSYHY</sequence>
<dbReference type="AlphaFoldDB" id="A0A165Z4R1"/>